<evidence type="ECO:0000313" key="1">
    <source>
        <dbReference type="EMBL" id="AQP45550.1"/>
    </source>
</evidence>
<accession>A0A1Q2CHK9</accession>
<name>A0A1Q2CHK9_9ACTN</name>
<dbReference type="RefSeq" id="WP_077343757.1">
    <property type="nucleotide sequence ID" value="NZ_CP019605.1"/>
</dbReference>
<sequence length="242" mass="26226">MAMLRALGTTIDVDLNGSPIDEGEFTALWDRCLVEPAAMEASDVVETVHAEGNSSLVILTQHITHALIAARRGELLMLHAGAVAHQTTGRALAFVAPGGTGKSTLTRLLAREYGYLTDETVGLDPATLEIFPYPKPITWAAVKGEPKIEHAPDSFGLQAAPPRPWLGDLVVLRRTPDREPSFTELGVLDAIERLVPESSSVTSLPRPLHVLADVHRRAGCTLIEYGEADDILDWCRARLETP</sequence>
<protein>
    <submittedName>
        <fullName evidence="1">Uncharacterized protein</fullName>
    </submittedName>
</protein>
<keyword evidence="2" id="KW-1185">Reference proteome</keyword>
<reference evidence="1 2" key="1">
    <citation type="journal article" date="2016" name="Int. J. Syst. Evol. Microbiol.">
        <title>Tessaracoccus flavus sp. nov., isolated from the drainage system of a lindane-producing factory.</title>
        <authorList>
            <person name="Kumari R."/>
            <person name="Singh P."/>
            <person name="Schumann P."/>
            <person name="Lal R."/>
        </authorList>
    </citation>
    <scope>NUCLEOTIDE SEQUENCE [LARGE SCALE GENOMIC DNA]</scope>
    <source>
        <strain evidence="1 2">RP1T</strain>
    </source>
</reference>
<gene>
    <name evidence="1" type="ORF">RPIT_12655</name>
</gene>
<evidence type="ECO:0000313" key="2">
    <source>
        <dbReference type="Proteomes" id="UP000188324"/>
    </source>
</evidence>
<dbReference type="SUPFAM" id="SSF53795">
    <property type="entry name" value="PEP carboxykinase-like"/>
    <property type="match status" value="1"/>
</dbReference>
<dbReference type="STRING" id="1610493.RPIT_12655"/>
<proteinExistence type="predicted"/>
<dbReference type="Proteomes" id="UP000188324">
    <property type="component" value="Chromosome"/>
</dbReference>
<organism evidence="1 2">
    <name type="scientific">Tessaracoccus flavus</name>
    <dbReference type="NCBI Taxonomy" id="1610493"/>
    <lineage>
        <taxon>Bacteria</taxon>
        <taxon>Bacillati</taxon>
        <taxon>Actinomycetota</taxon>
        <taxon>Actinomycetes</taxon>
        <taxon>Propionibacteriales</taxon>
        <taxon>Propionibacteriaceae</taxon>
        <taxon>Tessaracoccus</taxon>
    </lineage>
</organism>
<dbReference type="AlphaFoldDB" id="A0A1Q2CHK9"/>
<dbReference type="OrthoDB" id="3731741at2"/>
<dbReference type="KEGG" id="tfl:RPIT_12655"/>
<dbReference type="EMBL" id="CP019605">
    <property type="protein sequence ID" value="AQP45550.1"/>
    <property type="molecule type" value="Genomic_DNA"/>
</dbReference>